<sequence length="337" mass="35257">MKSSLFAALVGGTIAGVAASPMDELFGRQAACNRDNCFRAVIGSRPGPAVASADCSSWMQVTETPCASTVTQTAVVTSFTTTLANPYPGLRKVKREELEGRQAALTTTAAAAAAASCTPEQSRPSSMPAYIDTACKATIGTLVPTARYSSACSCDGIAAATTTLPAAVVTVTSTSTVQAAFTPTNTPAAFLLQGSGDRSLYVTVDGSGALRLVRDASAATPFYVDNAGQMRNYNSPDKTLVDYYQPDPATANDKVYSDVQREGNYPITCRNVGRNADEYYGGCESSGSPTGNPVVYGFGYCPNQGGYVYMIPNNSNVRCAGGYAFLGFWLQAYSARK</sequence>
<evidence type="ECO:0008006" key="4">
    <source>
        <dbReference type="Google" id="ProtNLM"/>
    </source>
</evidence>
<dbReference type="GeneID" id="85445878"/>
<accession>A0AAD8PN54</accession>
<dbReference type="AlphaFoldDB" id="A0AAD8PN54"/>
<evidence type="ECO:0000256" key="1">
    <source>
        <dbReference type="SAM" id="SignalP"/>
    </source>
</evidence>
<dbReference type="RefSeq" id="XP_060408897.1">
    <property type="nucleotide sequence ID" value="XM_060561638.1"/>
</dbReference>
<proteinExistence type="predicted"/>
<protein>
    <recommendedName>
        <fullName evidence="4">FAD dependent oxidoreductase</fullName>
    </recommendedName>
</protein>
<keyword evidence="3" id="KW-1185">Reference proteome</keyword>
<gene>
    <name evidence="2" type="ORF">LY79DRAFT_594051</name>
</gene>
<feature type="signal peptide" evidence="1">
    <location>
        <begin position="1"/>
        <end position="19"/>
    </location>
</feature>
<dbReference type="EMBL" id="JAHLJV010000096">
    <property type="protein sequence ID" value="KAK1573250.1"/>
    <property type="molecule type" value="Genomic_DNA"/>
</dbReference>
<comment type="caution">
    <text evidence="2">The sequence shown here is derived from an EMBL/GenBank/DDBJ whole genome shotgun (WGS) entry which is preliminary data.</text>
</comment>
<dbReference type="Proteomes" id="UP001230504">
    <property type="component" value="Unassembled WGS sequence"/>
</dbReference>
<evidence type="ECO:0000313" key="3">
    <source>
        <dbReference type="Proteomes" id="UP001230504"/>
    </source>
</evidence>
<organism evidence="2 3">
    <name type="scientific">Colletotrichum navitas</name>
    <dbReference type="NCBI Taxonomy" id="681940"/>
    <lineage>
        <taxon>Eukaryota</taxon>
        <taxon>Fungi</taxon>
        <taxon>Dikarya</taxon>
        <taxon>Ascomycota</taxon>
        <taxon>Pezizomycotina</taxon>
        <taxon>Sordariomycetes</taxon>
        <taxon>Hypocreomycetidae</taxon>
        <taxon>Glomerellales</taxon>
        <taxon>Glomerellaceae</taxon>
        <taxon>Colletotrichum</taxon>
        <taxon>Colletotrichum graminicola species complex</taxon>
    </lineage>
</organism>
<name>A0AAD8PN54_9PEZI</name>
<keyword evidence="1" id="KW-0732">Signal</keyword>
<evidence type="ECO:0000313" key="2">
    <source>
        <dbReference type="EMBL" id="KAK1573250.1"/>
    </source>
</evidence>
<reference evidence="2" key="1">
    <citation type="submission" date="2021-06" db="EMBL/GenBank/DDBJ databases">
        <title>Comparative genomics, transcriptomics and evolutionary studies reveal genomic signatures of adaptation to plant cell wall in hemibiotrophic fungi.</title>
        <authorList>
            <consortium name="DOE Joint Genome Institute"/>
            <person name="Baroncelli R."/>
            <person name="Diaz J.F."/>
            <person name="Benocci T."/>
            <person name="Peng M."/>
            <person name="Battaglia E."/>
            <person name="Haridas S."/>
            <person name="Andreopoulos W."/>
            <person name="Labutti K."/>
            <person name="Pangilinan J."/>
            <person name="Floch G.L."/>
            <person name="Makela M.R."/>
            <person name="Henrissat B."/>
            <person name="Grigoriev I.V."/>
            <person name="Crouch J.A."/>
            <person name="De Vries R.P."/>
            <person name="Sukno S.A."/>
            <person name="Thon M.R."/>
        </authorList>
    </citation>
    <scope>NUCLEOTIDE SEQUENCE</scope>
    <source>
        <strain evidence="2">CBS 125086</strain>
    </source>
</reference>
<feature type="chain" id="PRO_5042112748" description="FAD dependent oxidoreductase" evidence="1">
    <location>
        <begin position="20"/>
        <end position="337"/>
    </location>
</feature>